<protein>
    <submittedName>
        <fullName evidence="2">Uncharacterized protein</fullName>
    </submittedName>
</protein>
<dbReference type="AlphaFoldDB" id="A0A9P7YXB1"/>
<dbReference type="PANTHER" id="PTHR37540:SF5">
    <property type="entry name" value="TRANSCRIPTION FACTOR DOMAIN-CONTAINING PROTEIN"/>
    <property type="match status" value="1"/>
</dbReference>
<dbReference type="EMBL" id="MU254174">
    <property type="protein sequence ID" value="KAG9241669.1"/>
    <property type="molecule type" value="Genomic_DNA"/>
</dbReference>
<keyword evidence="3" id="KW-1185">Reference proteome</keyword>
<organism evidence="2 3">
    <name type="scientific">Calycina marina</name>
    <dbReference type="NCBI Taxonomy" id="1763456"/>
    <lineage>
        <taxon>Eukaryota</taxon>
        <taxon>Fungi</taxon>
        <taxon>Dikarya</taxon>
        <taxon>Ascomycota</taxon>
        <taxon>Pezizomycotina</taxon>
        <taxon>Leotiomycetes</taxon>
        <taxon>Helotiales</taxon>
        <taxon>Pezizellaceae</taxon>
        <taxon>Calycina</taxon>
    </lineage>
</organism>
<proteinExistence type="predicted"/>
<gene>
    <name evidence="2" type="ORF">BJ878DRAFT_545019</name>
</gene>
<feature type="compositionally biased region" description="Basic residues" evidence="1">
    <location>
        <begin position="42"/>
        <end position="51"/>
    </location>
</feature>
<comment type="caution">
    <text evidence="2">The sequence shown here is derived from an EMBL/GenBank/DDBJ whole genome shotgun (WGS) entry which is preliminary data.</text>
</comment>
<name>A0A9P7YXB1_9HELO</name>
<evidence type="ECO:0000256" key="1">
    <source>
        <dbReference type="SAM" id="MobiDB-lite"/>
    </source>
</evidence>
<sequence>MEAPSKKAAGMVVFNSAANTDVFVVSSWANGPQKLTGFEKRGRPKKSPKRPPRSEDSHQTYFTFITYTEAPKRHCVEVQKVVKRNAMHDYRQREREKKRVNKGNLLSIIDVMTNMVLLPVITSENPDEPSIQLDQYMLDRLHTYTTSIYELVYSIEKYADYNPISETWLPMAFKDPALLHCLIFCADGYSALADGVRERPLAVMHLKEASRMVNQRLRGPNPIITDSTLVIVCTLAHAEKLKGNVENWKIHLEGLREMIELRGGMEAFADKRMVQNKIHRADLSGAIDAVEKPYFAFHRESPTIPGTYARELRCFRIKLHMDPRLARISRQIHEVTMNMNAVHQKSASCHRLTIREDITTLQYALLALDFRNVEECEGRISDVLRPAYLMYLVTLLDEALPGTSICDGLGRKLVAQMEALPLRAIWTSEFLLWVASSAASMVRDEGKGCFLVLAASCTEDLGINDWEETEAVSRDFYWIDKTQTLLMSSTSESNIRNGTRSSAFQTTLN</sequence>
<accession>A0A9P7YXB1</accession>
<feature type="region of interest" description="Disordered" evidence="1">
    <location>
        <begin position="34"/>
        <end position="58"/>
    </location>
</feature>
<dbReference type="Proteomes" id="UP000887226">
    <property type="component" value="Unassembled WGS sequence"/>
</dbReference>
<evidence type="ECO:0000313" key="2">
    <source>
        <dbReference type="EMBL" id="KAG9241669.1"/>
    </source>
</evidence>
<reference evidence="2" key="1">
    <citation type="journal article" date="2021" name="IMA Fungus">
        <title>Genomic characterization of three marine fungi, including Emericellopsis atlantica sp. nov. with signatures of a generalist lifestyle and marine biomass degradation.</title>
        <authorList>
            <person name="Hagestad O.C."/>
            <person name="Hou L."/>
            <person name="Andersen J.H."/>
            <person name="Hansen E.H."/>
            <person name="Altermark B."/>
            <person name="Li C."/>
            <person name="Kuhnert E."/>
            <person name="Cox R.J."/>
            <person name="Crous P.W."/>
            <person name="Spatafora J.W."/>
            <person name="Lail K."/>
            <person name="Amirebrahimi M."/>
            <person name="Lipzen A."/>
            <person name="Pangilinan J."/>
            <person name="Andreopoulos W."/>
            <person name="Hayes R.D."/>
            <person name="Ng V."/>
            <person name="Grigoriev I.V."/>
            <person name="Jackson S.A."/>
            <person name="Sutton T.D.S."/>
            <person name="Dobson A.D.W."/>
            <person name="Rama T."/>
        </authorList>
    </citation>
    <scope>NUCLEOTIDE SEQUENCE</scope>
    <source>
        <strain evidence="2">TRa3180A</strain>
    </source>
</reference>
<dbReference type="InterPro" id="IPR021858">
    <property type="entry name" value="Fun_TF"/>
</dbReference>
<evidence type="ECO:0000313" key="3">
    <source>
        <dbReference type="Proteomes" id="UP000887226"/>
    </source>
</evidence>
<dbReference type="PANTHER" id="PTHR37540">
    <property type="entry name" value="TRANSCRIPTION FACTOR (ACR-2), PUTATIVE-RELATED-RELATED"/>
    <property type="match status" value="1"/>
</dbReference>
<dbReference type="Pfam" id="PF11951">
    <property type="entry name" value="Fungal_trans_2"/>
    <property type="match status" value="1"/>
</dbReference>
<dbReference type="OrthoDB" id="4158087at2759"/>